<dbReference type="SUPFAM" id="SSF49899">
    <property type="entry name" value="Concanavalin A-like lectins/glucanases"/>
    <property type="match status" value="1"/>
</dbReference>
<comment type="caution">
    <text evidence="7">The sequence shown here is derived from an EMBL/GenBank/DDBJ whole genome shotgun (WGS) entry which is preliminary data.</text>
</comment>
<dbReference type="EMBL" id="JBHUJD010000006">
    <property type="protein sequence ID" value="MFD2310107.1"/>
    <property type="molecule type" value="Genomic_DNA"/>
</dbReference>
<evidence type="ECO:0000256" key="2">
    <source>
        <dbReference type="ARBA" id="ARBA00022801"/>
    </source>
</evidence>
<feature type="domain" description="Beta-xylosidase C-terminal Concanavalin A-like" evidence="6">
    <location>
        <begin position="330"/>
        <end position="536"/>
    </location>
</feature>
<reference evidence="8" key="1">
    <citation type="journal article" date="2019" name="Int. J. Syst. Evol. Microbiol.">
        <title>The Global Catalogue of Microorganisms (GCM) 10K type strain sequencing project: providing services to taxonomists for standard genome sequencing and annotation.</title>
        <authorList>
            <consortium name="The Broad Institute Genomics Platform"/>
            <consortium name="The Broad Institute Genome Sequencing Center for Infectious Disease"/>
            <person name="Wu L."/>
            <person name="Ma J."/>
        </authorList>
    </citation>
    <scope>NUCLEOTIDE SEQUENCE [LARGE SCALE GENOMIC DNA]</scope>
    <source>
        <strain evidence="8">KCTC 12848</strain>
    </source>
</reference>
<dbReference type="InterPro" id="IPR041542">
    <property type="entry name" value="GH43_C2"/>
</dbReference>
<keyword evidence="8" id="KW-1185">Reference proteome</keyword>
<feature type="compositionally biased region" description="Pro residues" evidence="5">
    <location>
        <begin position="317"/>
        <end position="326"/>
    </location>
</feature>
<dbReference type="Pfam" id="PF17851">
    <property type="entry name" value="GH43_C2"/>
    <property type="match status" value="1"/>
</dbReference>
<dbReference type="InterPro" id="IPR051795">
    <property type="entry name" value="Glycosyl_Hydrlase_43"/>
</dbReference>
<comment type="similarity">
    <text evidence="1 4">Belongs to the glycosyl hydrolase 43 family.</text>
</comment>
<gene>
    <name evidence="7" type="ORF">ACFSKX_06715</name>
</gene>
<dbReference type="Gene3D" id="2.60.120.200">
    <property type="match status" value="1"/>
</dbReference>
<evidence type="ECO:0000313" key="8">
    <source>
        <dbReference type="Proteomes" id="UP001597425"/>
    </source>
</evidence>
<evidence type="ECO:0000256" key="1">
    <source>
        <dbReference type="ARBA" id="ARBA00009865"/>
    </source>
</evidence>
<dbReference type="InterPro" id="IPR013320">
    <property type="entry name" value="ConA-like_dom_sf"/>
</dbReference>
<dbReference type="RefSeq" id="WP_265720068.1">
    <property type="nucleotide sequence ID" value="NZ_JAPIVK010000001.1"/>
</dbReference>
<keyword evidence="3 4" id="KW-0326">Glycosidase</keyword>
<accession>A0ABW5E9Y9</accession>
<dbReference type="CDD" id="cd09000">
    <property type="entry name" value="GH43_SXA-like"/>
    <property type="match status" value="1"/>
</dbReference>
<proteinExistence type="inferred from homology"/>
<feature type="region of interest" description="Disordered" evidence="5">
    <location>
        <begin position="305"/>
        <end position="331"/>
    </location>
</feature>
<evidence type="ECO:0000256" key="4">
    <source>
        <dbReference type="RuleBase" id="RU361187"/>
    </source>
</evidence>
<organism evidence="7 8">
    <name type="scientific">Microbulbifer halophilus</name>
    <dbReference type="NCBI Taxonomy" id="453963"/>
    <lineage>
        <taxon>Bacteria</taxon>
        <taxon>Pseudomonadati</taxon>
        <taxon>Pseudomonadota</taxon>
        <taxon>Gammaproteobacteria</taxon>
        <taxon>Cellvibrionales</taxon>
        <taxon>Microbulbiferaceae</taxon>
        <taxon>Microbulbifer</taxon>
    </lineage>
</organism>
<name>A0ABW5E9Y9_9GAMM</name>
<evidence type="ECO:0000256" key="5">
    <source>
        <dbReference type="SAM" id="MobiDB-lite"/>
    </source>
</evidence>
<dbReference type="PANTHER" id="PTHR42812:SF12">
    <property type="entry name" value="BETA-XYLOSIDASE-RELATED"/>
    <property type="match status" value="1"/>
</dbReference>
<dbReference type="Proteomes" id="UP001597425">
    <property type="component" value="Unassembled WGS sequence"/>
</dbReference>
<dbReference type="PANTHER" id="PTHR42812">
    <property type="entry name" value="BETA-XYLOSIDASE"/>
    <property type="match status" value="1"/>
</dbReference>
<evidence type="ECO:0000256" key="3">
    <source>
        <dbReference type="ARBA" id="ARBA00023295"/>
    </source>
</evidence>
<evidence type="ECO:0000313" key="7">
    <source>
        <dbReference type="EMBL" id="MFD2310107.1"/>
    </source>
</evidence>
<protein>
    <submittedName>
        <fullName evidence="7">Glycoside hydrolase family 43 protein</fullName>
    </submittedName>
</protein>
<sequence length="546" mass="62120">MNSKITNPILPGFNPDPSIVRAGDDFYIATSTFEWYPGVQIHHSRDLVHWRLVARPLDRAELLDMRGNPDSGGIWAPCLSYCDGLFWLVYTDVKRHEGSFKDSHNYLTTCATIDGRWSDPVPLNSSGFDPSLFHDDDGRKWLVNMQWDIRPGRHSFNGILLQEYSPKEKKLVGPARNIFGGTDLRLTEAPHLYRRNGYYYLMTAEGGTGYDHAITMARSKNLTGPYELDPIKHIVTAKDDPQLPLQRAGHGDWVETRHGEVYIVHLCGRPLSLHGGADQRRCPLGRETAIQKAYWNDDGWLRLDNGGTDPDRDVDPPDLPPHPWPETPARTTFDGGNLPLDFQWLRIPRDESVFSLKDRPGYLRLYGHESIGSWFTQALVGRRQQAFCFTATTKMEFEPDSFQQSAGLVCYYNAHKFHYLHVSCNEAREKHLAILSCEGQQQWNLNYPHEGAKEIPLPKGRVLYLRAEVAFEKLFFSWSLNGEDWQHIDVCLDYSLISDEAGRGEGKSFTGAFVGMACQDASGRCRPADFGFFEYREHTPDVGDYG</sequence>
<evidence type="ECO:0000259" key="6">
    <source>
        <dbReference type="Pfam" id="PF17851"/>
    </source>
</evidence>
<dbReference type="InterPro" id="IPR023296">
    <property type="entry name" value="Glyco_hydro_beta-prop_sf"/>
</dbReference>
<dbReference type="Pfam" id="PF04616">
    <property type="entry name" value="Glyco_hydro_43"/>
    <property type="match status" value="1"/>
</dbReference>
<keyword evidence="2 4" id="KW-0378">Hydrolase</keyword>
<dbReference type="Gene3D" id="2.115.10.20">
    <property type="entry name" value="Glycosyl hydrolase domain, family 43"/>
    <property type="match status" value="1"/>
</dbReference>
<dbReference type="SUPFAM" id="SSF75005">
    <property type="entry name" value="Arabinanase/levansucrase/invertase"/>
    <property type="match status" value="1"/>
</dbReference>
<dbReference type="InterPro" id="IPR006710">
    <property type="entry name" value="Glyco_hydro_43"/>
</dbReference>
<dbReference type="GO" id="GO:0016787">
    <property type="term" value="F:hydrolase activity"/>
    <property type="evidence" value="ECO:0007669"/>
    <property type="project" value="UniProtKB-KW"/>
</dbReference>